<dbReference type="AlphaFoldDB" id="A0A846YN16"/>
<dbReference type="Proteomes" id="UP000570678">
    <property type="component" value="Unassembled WGS sequence"/>
</dbReference>
<comment type="caution">
    <text evidence="1">The sequence shown here is derived from an EMBL/GenBank/DDBJ whole genome shotgun (WGS) entry which is preliminary data.</text>
</comment>
<protein>
    <submittedName>
        <fullName evidence="1">Uncharacterized protein</fullName>
    </submittedName>
</protein>
<evidence type="ECO:0000313" key="1">
    <source>
        <dbReference type="EMBL" id="NKY60445.1"/>
    </source>
</evidence>
<reference evidence="1 2" key="1">
    <citation type="submission" date="2020-04" db="EMBL/GenBank/DDBJ databases">
        <title>MicrobeNet Type strains.</title>
        <authorList>
            <person name="Nicholson A.C."/>
        </authorList>
    </citation>
    <scope>NUCLEOTIDE SEQUENCE [LARGE SCALE GENOMIC DNA]</scope>
    <source>
        <strain evidence="1 2">JCM 3332</strain>
    </source>
</reference>
<accession>A0A846YN16</accession>
<sequence>MTFHEVSEDEVWAAMWSTAERARPLAQALQAIRADHQNDHGYCTRCWDGDPYDLGAHPWPCPTIRALTDIYPEEQQ</sequence>
<evidence type="ECO:0000313" key="2">
    <source>
        <dbReference type="Proteomes" id="UP000570678"/>
    </source>
</evidence>
<dbReference type="RefSeq" id="WP_062980000.1">
    <property type="nucleotide sequence ID" value="NZ_JAAXOT010000022.1"/>
</dbReference>
<keyword evidence="2" id="KW-1185">Reference proteome</keyword>
<dbReference type="EMBL" id="JAAXOT010000022">
    <property type="protein sequence ID" value="NKY60445.1"/>
    <property type="molecule type" value="Genomic_DNA"/>
</dbReference>
<proteinExistence type="predicted"/>
<name>A0A846YN16_9NOCA</name>
<organism evidence="1 2">
    <name type="scientific">Nocardia flavorosea</name>
    <dbReference type="NCBI Taxonomy" id="53429"/>
    <lineage>
        <taxon>Bacteria</taxon>
        <taxon>Bacillati</taxon>
        <taxon>Actinomycetota</taxon>
        <taxon>Actinomycetes</taxon>
        <taxon>Mycobacteriales</taxon>
        <taxon>Nocardiaceae</taxon>
        <taxon>Nocardia</taxon>
    </lineage>
</organism>
<gene>
    <name evidence="1" type="ORF">HGA15_30770</name>
</gene>